<accession>A0A1E7FSW6</accession>
<reference evidence="3 4" key="1">
    <citation type="submission" date="2016-09" db="EMBL/GenBank/DDBJ databases">
        <title>Extensive genetic diversity and differential bi-allelic expression allows diatom success in the polar Southern Ocean.</title>
        <authorList>
            <consortium name="DOE Joint Genome Institute"/>
            <person name="Mock T."/>
            <person name="Otillar R.P."/>
            <person name="Strauss J."/>
            <person name="Dupont C."/>
            <person name="Frickenhaus S."/>
            <person name="Maumus F."/>
            <person name="Mcmullan M."/>
            <person name="Sanges R."/>
            <person name="Schmutz J."/>
            <person name="Toseland A."/>
            <person name="Valas R."/>
            <person name="Veluchamy A."/>
            <person name="Ward B.J."/>
            <person name="Allen A."/>
            <person name="Barry K."/>
            <person name="Falciatore A."/>
            <person name="Ferrante M."/>
            <person name="Fortunato A.E."/>
            <person name="Gloeckner G."/>
            <person name="Gruber A."/>
            <person name="Hipkin R."/>
            <person name="Janech M."/>
            <person name="Kroth P."/>
            <person name="Leese F."/>
            <person name="Lindquist E."/>
            <person name="Lyon B.R."/>
            <person name="Martin J."/>
            <person name="Mayer C."/>
            <person name="Parker M."/>
            <person name="Quesneville H."/>
            <person name="Raymond J."/>
            <person name="Uhlig C."/>
            <person name="Valentin K.U."/>
            <person name="Worden A.Z."/>
            <person name="Armbrust E.V."/>
            <person name="Bowler C."/>
            <person name="Green B."/>
            <person name="Moulton V."/>
            <person name="Van Oosterhout C."/>
            <person name="Grigoriev I."/>
        </authorList>
    </citation>
    <scope>NUCLEOTIDE SEQUENCE [LARGE SCALE GENOMIC DNA]</scope>
    <source>
        <strain evidence="3 4">CCMP1102</strain>
    </source>
</reference>
<organism evidence="3 4">
    <name type="scientific">Fragilariopsis cylindrus CCMP1102</name>
    <dbReference type="NCBI Taxonomy" id="635003"/>
    <lineage>
        <taxon>Eukaryota</taxon>
        <taxon>Sar</taxon>
        <taxon>Stramenopiles</taxon>
        <taxon>Ochrophyta</taxon>
        <taxon>Bacillariophyta</taxon>
        <taxon>Bacillariophyceae</taxon>
        <taxon>Bacillariophycidae</taxon>
        <taxon>Bacillariales</taxon>
        <taxon>Bacillariaceae</taxon>
        <taxon>Fragilariopsis</taxon>
    </lineage>
</organism>
<feature type="region of interest" description="Disordered" evidence="1">
    <location>
        <begin position="245"/>
        <end position="284"/>
    </location>
</feature>
<dbReference type="SUPFAM" id="SSF55469">
    <property type="entry name" value="FMN-dependent nitroreductase-like"/>
    <property type="match status" value="1"/>
</dbReference>
<dbReference type="PANTHER" id="PTHR43543:SF1">
    <property type="entry name" value="MALONIC SEMIALDEHYDE REDUCTASE RUTE-RELATED"/>
    <property type="match status" value="1"/>
</dbReference>
<feature type="compositionally biased region" description="Polar residues" evidence="1">
    <location>
        <begin position="245"/>
        <end position="256"/>
    </location>
</feature>
<evidence type="ECO:0000313" key="3">
    <source>
        <dbReference type="EMBL" id="OEU21238.1"/>
    </source>
</evidence>
<dbReference type="AlphaFoldDB" id="A0A1E7FSW6"/>
<feature type="domain" description="Nitroreductase" evidence="2">
    <location>
        <begin position="13"/>
        <end position="211"/>
    </location>
</feature>
<protein>
    <submittedName>
        <fullName evidence="3">Nitroreductase</fullName>
    </submittedName>
</protein>
<keyword evidence="4" id="KW-1185">Reference proteome</keyword>
<name>A0A1E7FSW6_9STRA</name>
<evidence type="ECO:0000313" key="4">
    <source>
        <dbReference type="Proteomes" id="UP000095751"/>
    </source>
</evidence>
<dbReference type="InParanoid" id="A0A1E7FSW6"/>
<dbReference type="OrthoDB" id="41362at2759"/>
<dbReference type="InterPro" id="IPR000415">
    <property type="entry name" value="Nitroreductase-like"/>
</dbReference>
<dbReference type="GO" id="GO:0016491">
    <property type="term" value="F:oxidoreductase activity"/>
    <property type="evidence" value="ECO:0007669"/>
    <property type="project" value="InterPro"/>
</dbReference>
<gene>
    <name evidence="3" type="ORF">FRACYDRAFT_180121</name>
</gene>
<dbReference type="KEGG" id="fcy:FRACYDRAFT_180121"/>
<dbReference type="InterPro" id="IPR029479">
    <property type="entry name" value="Nitroreductase"/>
</dbReference>
<evidence type="ECO:0000259" key="2">
    <source>
        <dbReference type="Pfam" id="PF00881"/>
    </source>
</evidence>
<dbReference type="PANTHER" id="PTHR43543">
    <property type="entry name" value="MALONIC SEMIALDEHYDE REDUCTASE RUTE-RELATED"/>
    <property type="match status" value="1"/>
</dbReference>
<evidence type="ECO:0000256" key="1">
    <source>
        <dbReference type="SAM" id="MobiDB-lite"/>
    </source>
</evidence>
<dbReference type="InterPro" id="IPR050461">
    <property type="entry name" value="Nitroreductase_HadB/RutE"/>
</dbReference>
<sequence>MSSKSSIFRSIVQSRKTCRRFEPGRRIPDKIKEDVLNSTLRSPSSFNLQPSQIIFIESQDVKDALSEHAMLGPGNQYRIKQASAVAVFLSDLEPTKRVNRIHQLEKNHRHPNYRAVFPLSTSFLIGEGHAANLIKGIATEWLSAVKPMPEIEPVQAWSYKNTGLLAQTFVYAAESYDLSTAMMEGFDPRRTRDLLRIPDRYAIPLMVATGYEYEEEQDFTQGKETPRLDVSEIVFSDYFGEMWDPTSNNTASSSRNDVNEDEPAFQSPQTATGLPPLRSKINLK</sequence>
<proteinExistence type="predicted"/>
<dbReference type="Proteomes" id="UP000095751">
    <property type="component" value="Unassembled WGS sequence"/>
</dbReference>
<dbReference type="Pfam" id="PF00881">
    <property type="entry name" value="Nitroreductase"/>
    <property type="match status" value="1"/>
</dbReference>
<dbReference type="EMBL" id="KV784354">
    <property type="protein sequence ID" value="OEU21238.1"/>
    <property type="molecule type" value="Genomic_DNA"/>
</dbReference>
<dbReference type="Gene3D" id="3.40.109.10">
    <property type="entry name" value="NADH Oxidase"/>
    <property type="match status" value="1"/>
</dbReference>